<protein>
    <submittedName>
        <fullName evidence="5">Uncharacterized protein</fullName>
    </submittedName>
</protein>
<feature type="compositionally biased region" description="Polar residues" evidence="3">
    <location>
        <begin position="1487"/>
        <end position="1506"/>
    </location>
</feature>
<dbReference type="GO" id="GO:0000166">
    <property type="term" value="F:nucleotide binding"/>
    <property type="evidence" value="ECO:0007669"/>
    <property type="project" value="UniProtKB-KW"/>
</dbReference>
<feature type="region of interest" description="Disordered" evidence="3">
    <location>
        <begin position="1043"/>
        <end position="1071"/>
    </location>
</feature>
<feature type="region of interest" description="Disordered" evidence="3">
    <location>
        <begin position="1171"/>
        <end position="1190"/>
    </location>
</feature>
<dbReference type="PANTHER" id="PTHR45627">
    <property type="entry name" value="ADENYLATE CYCLASE TYPE 1"/>
    <property type="match status" value="1"/>
</dbReference>
<feature type="compositionally biased region" description="Polar residues" evidence="3">
    <location>
        <begin position="1573"/>
        <end position="1592"/>
    </location>
</feature>
<feature type="transmembrane region" description="Helical" evidence="4">
    <location>
        <begin position="128"/>
        <end position="158"/>
    </location>
</feature>
<dbReference type="SUPFAM" id="SSF55073">
    <property type="entry name" value="Nucleotide cyclase"/>
    <property type="match status" value="1"/>
</dbReference>
<evidence type="ECO:0000256" key="1">
    <source>
        <dbReference type="ARBA" id="ARBA00022741"/>
    </source>
</evidence>
<dbReference type="PANTHER" id="PTHR45627:SF12">
    <property type="entry name" value="ADENYLATE CYCLASE TYPE 2"/>
    <property type="match status" value="1"/>
</dbReference>
<sequence>MTSNRLGDLCDKSLQLHRMNDCDDLNLYYKKFLNKLSKICLRIFLPLLPLIYLITLFLCRLFLHNTTKLTFDIRTILYLICILLTFMLLFLMRLHTKWKTLWFCTRTFLIFLLIIPLVLTYQTEQYHVLFSTISITLIYSLLTFTLIQSVCICSTISILHITLQFNQTEGIQWKGIEFVSWILYHLIINLAGLYAYVESLKHIRKHFHAYETSLYEKNKCSVDCKKLNTIIGHCQQAPRFIGRISKLSNGHNINQTKNIHRKYGTVINCNLSLNEQTRQHTCDELASLFDVLYCQIEQLILKQQPQAKYCFDNETIVIVLVNEQENQRIHIEHSCRLAIELFRFIQHVNSVTQWCLTAILGIDYNELNILSIDSIEGSAYDYARCLREECLIINRIHVSSRIYDALKDNKFFEFHSYSWLTNNHFPENTCTYFLFSVNMYEPQENHLTPINNSSMIDHLTRIQAQYHVEKHLGTITLTRSLRKRSLIELTNKHLHWFSLNFKDQYGENFAQDFQASHRAKAPSGFFYAFILLILCGSLCQAFVIQNIKLYYFIAFPAIIVGLVSFILLFLFLIRSDRKQTKSNVNKINRMFYVYLNILICLTFSTLFMVAIQYHSIQNFKYLLNGNDESNITTTTTTAMNESSSQMNSTLNHTILSEPIRLASFNRQYHEYLVLSSTYPLYLCMIYRQCSWIIKTLFIITCLLIQLVLLEYIWLSTSLYFPSVHRLHHYTTFTFIVFHGILLTILSYVQEWLEKIDFVWLKQIDNERLTIVRQRDELVKQTSLYFPQRVINYYLRTDSDTGLSQHYHTKYDRMALLYMNFYPLDPEHQYMLIDYLNDVEYLLKNNEKYVQIVMHRKSTIKEIMFSIDTNTDDSVKTIQQLVELLFQLEERLKQLSSSTIQLAACLHIGCVHEILIHLENYPKIDLWSEQITLLQLLMSKTQANHCLTTATVYHLLNELYLFRTAGSIVSAQINNVNIYYLLGRLIGDNVFQGRNALPLTIGHTNMGTVQKSSSTDDSHHSQSSQYRGILNSQKEDNHIQMSTTTTNTTTTSSSGVLNEQQSLLKQSSSRKHVRISNHFPTIENPSYRQTLLQALNGTNNTSPNHQSINPIKKISNRLIAKKEASPSVLKDYVPRMIHLSDNSCWSSREAMTPSEASGSKCLILTQQMLNGSTDDNSQCKSTPPPPSSKTVIANRNLSAERKSFTEEDFRQLLQEKSLKEMTNPARSLSTTNEETASSFSGWDDIPASPVASIKSNHINIQKQESIKSTQHPSSQAPIIDCYYPRRPCDLSFTVNMTTTEDESSSRTDTKSTIIHSPASTAATITLLTPVNSAKVIAAPAQTSNLPSQSLQKHPVMRYRPMPFDLARKLVAETSESALSDISLEHHRDPWTQNIVYQSKHPQRTRLSSSYNNLQDLVQIHDVSKFVPKDVQSPSSTHGDLLQRWLEDQLTLFRHQVKQTPPSSTRRNKRYSTNIVLRNESTDDDSDTVSENTFSALKNGSNAPSKPRSSAKRSYDHVRYKSLRKNSAQTSHLIRHESLKHRNRPLLFDPTSQFNKVIGNHHTNPLKKPPRRVDSSSMPRSDLSDISSSRADNLSESVISNLESEYDNIYIQPKNSNTTTIMTNSQILSDEDDDDDETTLATTIVTSTNRCYF</sequence>
<dbReference type="InterPro" id="IPR029787">
    <property type="entry name" value="Nucleotide_cyclase"/>
</dbReference>
<comment type="caution">
    <text evidence="5">The sequence shown here is derived from an EMBL/GenBank/DDBJ whole genome shotgun (WGS) entry which is preliminary data.</text>
</comment>
<feature type="transmembrane region" description="Helical" evidence="4">
    <location>
        <begin position="43"/>
        <end position="63"/>
    </location>
</feature>
<feature type="region of interest" description="Disordered" evidence="3">
    <location>
        <begin position="1455"/>
        <end position="1536"/>
    </location>
</feature>
<dbReference type="GO" id="GO:0007189">
    <property type="term" value="P:adenylate cyclase-activating G protein-coupled receptor signaling pathway"/>
    <property type="evidence" value="ECO:0007669"/>
    <property type="project" value="TreeGrafter"/>
</dbReference>
<keyword evidence="4" id="KW-1133">Transmembrane helix</keyword>
<feature type="transmembrane region" description="Helical" evidence="4">
    <location>
        <begin position="593"/>
        <end position="613"/>
    </location>
</feature>
<feature type="transmembrane region" description="Helical" evidence="4">
    <location>
        <begin position="691"/>
        <end position="714"/>
    </location>
</feature>
<feature type="transmembrane region" description="Helical" evidence="4">
    <location>
        <begin position="100"/>
        <end position="121"/>
    </location>
</feature>
<feature type="transmembrane region" description="Helical" evidence="4">
    <location>
        <begin position="726"/>
        <end position="748"/>
    </location>
</feature>
<feature type="region of interest" description="Disordered" evidence="3">
    <location>
        <begin position="1553"/>
        <end position="1592"/>
    </location>
</feature>
<keyword evidence="1" id="KW-0547">Nucleotide-binding</keyword>
<gene>
    <name evidence="5" type="ORF">EDS130_LOCUS11578</name>
</gene>
<dbReference type="Proteomes" id="UP000663852">
    <property type="component" value="Unassembled WGS sequence"/>
</dbReference>
<organism evidence="5 6">
    <name type="scientific">Adineta ricciae</name>
    <name type="common">Rotifer</name>
    <dbReference type="NCBI Taxonomy" id="249248"/>
    <lineage>
        <taxon>Eukaryota</taxon>
        <taxon>Metazoa</taxon>
        <taxon>Spiralia</taxon>
        <taxon>Gnathifera</taxon>
        <taxon>Rotifera</taxon>
        <taxon>Eurotatoria</taxon>
        <taxon>Bdelloidea</taxon>
        <taxon>Adinetida</taxon>
        <taxon>Adinetidae</taxon>
        <taxon>Adineta</taxon>
    </lineage>
</organism>
<evidence type="ECO:0000313" key="5">
    <source>
        <dbReference type="EMBL" id="CAF0936354.1"/>
    </source>
</evidence>
<accession>A0A814C1D3</accession>
<feature type="transmembrane region" description="Helical" evidence="4">
    <location>
        <begin position="524"/>
        <end position="543"/>
    </location>
</feature>
<feature type="compositionally biased region" description="Polar residues" evidence="3">
    <location>
        <begin position="1456"/>
        <end position="1474"/>
    </location>
</feature>
<keyword evidence="4" id="KW-0812">Transmembrane</keyword>
<dbReference type="Gene3D" id="3.30.70.1230">
    <property type="entry name" value="Nucleotide cyclase"/>
    <property type="match status" value="1"/>
</dbReference>
<reference evidence="5" key="1">
    <citation type="submission" date="2021-02" db="EMBL/GenBank/DDBJ databases">
        <authorList>
            <person name="Nowell W R."/>
        </authorList>
    </citation>
    <scope>NUCLEOTIDE SEQUENCE</scope>
</reference>
<evidence type="ECO:0000256" key="3">
    <source>
        <dbReference type="SAM" id="MobiDB-lite"/>
    </source>
</evidence>
<dbReference type="GO" id="GO:0004016">
    <property type="term" value="F:adenylate cyclase activity"/>
    <property type="evidence" value="ECO:0007669"/>
    <property type="project" value="TreeGrafter"/>
</dbReference>
<evidence type="ECO:0000256" key="4">
    <source>
        <dbReference type="SAM" id="Phobius"/>
    </source>
</evidence>
<feature type="compositionally biased region" description="Low complexity" evidence="3">
    <location>
        <begin position="1043"/>
        <end position="1066"/>
    </location>
</feature>
<feature type="compositionally biased region" description="Polar residues" evidence="3">
    <location>
        <begin position="1223"/>
        <end position="1239"/>
    </location>
</feature>
<dbReference type="EMBL" id="CAJNOJ010000042">
    <property type="protein sequence ID" value="CAF0936354.1"/>
    <property type="molecule type" value="Genomic_DNA"/>
</dbReference>
<name>A0A814C1D3_ADIRI</name>
<evidence type="ECO:0000256" key="2">
    <source>
        <dbReference type="ARBA" id="ARBA00023239"/>
    </source>
</evidence>
<evidence type="ECO:0000313" key="6">
    <source>
        <dbReference type="Proteomes" id="UP000663852"/>
    </source>
</evidence>
<feature type="transmembrane region" description="Helical" evidence="4">
    <location>
        <begin position="178"/>
        <end position="197"/>
    </location>
</feature>
<proteinExistence type="predicted"/>
<keyword evidence="2" id="KW-0456">Lyase</keyword>
<dbReference type="GO" id="GO:0005886">
    <property type="term" value="C:plasma membrane"/>
    <property type="evidence" value="ECO:0007669"/>
    <property type="project" value="TreeGrafter"/>
</dbReference>
<dbReference type="OrthoDB" id="10026241at2759"/>
<feature type="transmembrane region" description="Helical" evidence="4">
    <location>
        <begin position="75"/>
        <end position="94"/>
    </location>
</feature>
<keyword evidence="4" id="KW-0472">Membrane</keyword>
<feature type="region of interest" description="Disordered" evidence="3">
    <location>
        <begin position="1215"/>
        <end position="1242"/>
    </location>
</feature>
<feature type="transmembrane region" description="Helical" evidence="4">
    <location>
        <begin position="549"/>
        <end position="573"/>
    </location>
</feature>